<evidence type="ECO:0000313" key="2">
    <source>
        <dbReference type="Proteomes" id="UP001281147"/>
    </source>
</evidence>
<dbReference type="EMBL" id="JAUTXU010000004">
    <property type="protein sequence ID" value="KAK3724716.1"/>
    <property type="molecule type" value="Genomic_DNA"/>
</dbReference>
<protein>
    <submittedName>
        <fullName evidence="1">Uncharacterized protein</fullName>
    </submittedName>
</protein>
<accession>A0ACC3NXC9</accession>
<evidence type="ECO:0000313" key="1">
    <source>
        <dbReference type="EMBL" id="KAK3724716.1"/>
    </source>
</evidence>
<organism evidence="1 2">
    <name type="scientific">Vermiconidia calcicola</name>
    <dbReference type="NCBI Taxonomy" id="1690605"/>
    <lineage>
        <taxon>Eukaryota</taxon>
        <taxon>Fungi</taxon>
        <taxon>Dikarya</taxon>
        <taxon>Ascomycota</taxon>
        <taxon>Pezizomycotina</taxon>
        <taxon>Dothideomycetes</taxon>
        <taxon>Dothideomycetidae</taxon>
        <taxon>Mycosphaerellales</taxon>
        <taxon>Extremaceae</taxon>
        <taxon>Vermiconidia</taxon>
    </lineage>
</organism>
<keyword evidence="2" id="KW-1185">Reference proteome</keyword>
<comment type="caution">
    <text evidence="1">The sequence shown here is derived from an EMBL/GenBank/DDBJ whole genome shotgun (WGS) entry which is preliminary data.</text>
</comment>
<reference evidence="1" key="1">
    <citation type="submission" date="2023-07" db="EMBL/GenBank/DDBJ databases">
        <title>Black Yeasts Isolated from many extreme environments.</title>
        <authorList>
            <person name="Coleine C."/>
            <person name="Stajich J.E."/>
            <person name="Selbmann L."/>
        </authorList>
    </citation>
    <scope>NUCLEOTIDE SEQUENCE</scope>
    <source>
        <strain evidence="1">CCFEE 5714</strain>
    </source>
</reference>
<name>A0ACC3NXC9_9PEZI</name>
<proteinExistence type="predicted"/>
<gene>
    <name evidence="1" type="ORF">LTR37_000764</name>
</gene>
<dbReference type="Proteomes" id="UP001281147">
    <property type="component" value="Unassembled WGS sequence"/>
</dbReference>
<sequence length="608" mass="66878">MARKRKPDTEVREPERKSARQSTSNKYASSNRTQRSSPEPEQARTSPTKTRPQGEELASDSAQEGKAATLQPSTERKRGISQVEESMSPSQHSKSNSDTASSQRDVATPLGLPDPDNNINPAAEHVRSGEESKDGEKKLTDVEEEDSDSDELPADPLAPPRPMQPNAAHQPSVRDGHATTATSDEGASEDPLSQAEQHQPTSSGIDQELGGGDVAKKDVSRPQPVDVPTSGIGSVLERGEENAAETSRPQQTSVSASENAIVWSEIEMNVEELDRPQHLDTAGKRVGTSDDKGEVEETTDTSNLGPPQAQHSTTPNSVVVSVPDPISHLHPEQPMQPWSPTNIREALARANDRNRSVDSLEDFPVELLKLIFLPILPEQLTKVGKDGQIVSLVPGIMCVSPYLRDVCKHEYFKPGLAGQWDISRKEGGAPQILKEHIRSSGRLSNAAGAESSATRAAHPDDNDPVLKVKIRFVNWKLPTLHAIADFVWCFADPELAGGNAIKTKYEITEHDVENNPARRELIRLLPVLEEEGRRLFKAGVDNFEDVREATWDLMARIYREPFGHPSYYAVGWIRVFNPVVWGCDAYEDAVKNDPKEKKKAVKKVQGRR</sequence>